<dbReference type="HOGENOM" id="CLU_2163312_0_0_1"/>
<dbReference type="Proteomes" id="UP000000600">
    <property type="component" value="Unassembled WGS sequence"/>
</dbReference>
<reference evidence="2 3" key="1">
    <citation type="journal article" date="2006" name="Nature">
        <title>Global trends of whole-genome duplications revealed by the ciliate Paramecium tetraurelia.</title>
        <authorList>
            <consortium name="Genoscope"/>
            <person name="Aury J.-M."/>
            <person name="Jaillon O."/>
            <person name="Duret L."/>
            <person name="Noel B."/>
            <person name="Jubin C."/>
            <person name="Porcel B.M."/>
            <person name="Segurens B."/>
            <person name="Daubin V."/>
            <person name="Anthouard V."/>
            <person name="Aiach N."/>
            <person name="Arnaiz O."/>
            <person name="Billaut A."/>
            <person name="Beisson J."/>
            <person name="Blanc I."/>
            <person name="Bouhouche K."/>
            <person name="Camara F."/>
            <person name="Duharcourt S."/>
            <person name="Guigo R."/>
            <person name="Gogendeau D."/>
            <person name="Katinka M."/>
            <person name="Keller A.-M."/>
            <person name="Kissmehl R."/>
            <person name="Klotz C."/>
            <person name="Koll F."/>
            <person name="Le Moue A."/>
            <person name="Lepere C."/>
            <person name="Malinsky S."/>
            <person name="Nowacki M."/>
            <person name="Nowak J.K."/>
            <person name="Plattner H."/>
            <person name="Poulain J."/>
            <person name="Ruiz F."/>
            <person name="Serrano V."/>
            <person name="Zagulski M."/>
            <person name="Dessen P."/>
            <person name="Betermier M."/>
            <person name="Weissenbach J."/>
            <person name="Scarpelli C."/>
            <person name="Schachter V."/>
            <person name="Sperling L."/>
            <person name="Meyer E."/>
            <person name="Cohen J."/>
            <person name="Wincker P."/>
        </authorList>
    </citation>
    <scope>NUCLEOTIDE SEQUENCE [LARGE SCALE GENOMIC DNA]</scope>
    <source>
        <strain evidence="2 3">Stock d4-2</strain>
    </source>
</reference>
<gene>
    <name evidence="2" type="ORF">GSPATT00018107001</name>
</gene>
<name>A0DL73_PARTE</name>
<evidence type="ECO:0008006" key="4">
    <source>
        <dbReference type="Google" id="ProtNLM"/>
    </source>
</evidence>
<dbReference type="RefSeq" id="XP_001451187.1">
    <property type="nucleotide sequence ID" value="XM_001451150.1"/>
</dbReference>
<dbReference type="EMBL" id="CT868485">
    <property type="protein sequence ID" value="CAK83790.1"/>
    <property type="molecule type" value="Genomic_DNA"/>
</dbReference>
<keyword evidence="3" id="KW-1185">Reference proteome</keyword>
<organism evidence="2 3">
    <name type="scientific">Paramecium tetraurelia</name>
    <dbReference type="NCBI Taxonomy" id="5888"/>
    <lineage>
        <taxon>Eukaryota</taxon>
        <taxon>Sar</taxon>
        <taxon>Alveolata</taxon>
        <taxon>Ciliophora</taxon>
        <taxon>Intramacronucleata</taxon>
        <taxon>Oligohymenophorea</taxon>
        <taxon>Peniculida</taxon>
        <taxon>Parameciidae</taxon>
        <taxon>Paramecium</taxon>
    </lineage>
</organism>
<keyword evidence="1" id="KW-0472">Membrane</keyword>
<dbReference type="KEGG" id="ptm:GSPATT00018107001"/>
<evidence type="ECO:0000313" key="2">
    <source>
        <dbReference type="EMBL" id="CAK83790.1"/>
    </source>
</evidence>
<evidence type="ECO:0000256" key="1">
    <source>
        <dbReference type="SAM" id="Phobius"/>
    </source>
</evidence>
<keyword evidence="1" id="KW-0812">Transmembrane</keyword>
<dbReference type="GeneID" id="5036972"/>
<sequence length="111" mass="13313">MSFEVVEIILSFEIIPDCSSVYEHIFDPTQIIYFFSSRRWNIIVLAVAYLIWSFLAAYQIQYSVSYFFNFKPFLEYQSRQLILRNWRYFNNMPGTILERGLSSFFQGDLDS</sequence>
<feature type="transmembrane region" description="Helical" evidence="1">
    <location>
        <begin position="40"/>
        <end position="60"/>
    </location>
</feature>
<accession>A0DL73</accession>
<keyword evidence="1" id="KW-1133">Transmembrane helix</keyword>
<protein>
    <recommendedName>
        <fullName evidence="4">ABC transmembrane type-1 domain-containing protein</fullName>
    </recommendedName>
</protein>
<evidence type="ECO:0000313" key="3">
    <source>
        <dbReference type="Proteomes" id="UP000000600"/>
    </source>
</evidence>
<proteinExistence type="predicted"/>
<dbReference type="InParanoid" id="A0DL73"/>
<dbReference type="AlphaFoldDB" id="A0DL73"/>